<name>A0ABQ9YUP3_9CRUS</name>
<evidence type="ECO:0000313" key="3">
    <source>
        <dbReference type="Proteomes" id="UP001234178"/>
    </source>
</evidence>
<organism evidence="2 3">
    <name type="scientific">Daphnia magna</name>
    <dbReference type="NCBI Taxonomy" id="35525"/>
    <lineage>
        <taxon>Eukaryota</taxon>
        <taxon>Metazoa</taxon>
        <taxon>Ecdysozoa</taxon>
        <taxon>Arthropoda</taxon>
        <taxon>Crustacea</taxon>
        <taxon>Branchiopoda</taxon>
        <taxon>Diplostraca</taxon>
        <taxon>Cladocera</taxon>
        <taxon>Anomopoda</taxon>
        <taxon>Daphniidae</taxon>
        <taxon>Daphnia</taxon>
    </lineage>
</organism>
<feature type="transmembrane region" description="Helical" evidence="1">
    <location>
        <begin position="29"/>
        <end position="50"/>
    </location>
</feature>
<comment type="caution">
    <text evidence="2">The sequence shown here is derived from an EMBL/GenBank/DDBJ whole genome shotgun (WGS) entry which is preliminary data.</text>
</comment>
<dbReference type="Proteomes" id="UP001234178">
    <property type="component" value="Unassembled WGS sequence"/>
</dbReference>
<dbReference type="EMBL" id="JAOYFB010000001">
    <property type="protein sequence ID" value="KAK4004388.1"/>
    <property type="molecule type" value="Genomic_DNA"/>
</dbReference>
<keyword evidence="1" id="KW-1133">Transmembrane helix</keyword>
<keyword evidence="1" id="KW-0812">Transmembrane</keyword>
<evidence type="ECO:0000313" key="2">
    <source>
        <dbReference type="EMBL" id="KAK4004388.1"/>
    </source>
</evidence>
<sequence length="79" mass="8986">MNVAMIYGVDRWGTWCARAEMTNRISKRICHVAFFPITGSDFVLPIWFYIPFYASAFRPSVRPLLGINIIYQSAGSCCS</sequence>
<keyword evidence="1" id="KW-0472">Membrane</keyword>
<protein>
    <submittedName>
        <fullName evidence="2">Uncharacterized protein</fullName>
    </submittedName>
</protein>
<accession>A0ABQ9YUP3</accession>
<reference evidence="2 3" key="1">
    <citation type="journal article" date="2023" name="Nucleic Acids Res.">
        <title>The hologenome of Daphnia magna reveals possible DNA methylation and microbiome-mediated evolution of the host genome.</title>
        <authorList>
            <person name="Chaturvedi A."/>
            <person name="Li X."/>
            <person name="Dhandapani V."/>
            <person name="Marshall H."/>
            <person name="Kissane S."/>
            <person name="Cuenca-Cambronero M."/>
            <person name="Asole G."/>
            <person name="Calvet F."/>
            <person name="Ruiz-Romero M."/>
            <person name="Marangio P."/>
            <person name="Guigo R."/>
            <person name="Rago D."/>
            <person name="Mirbahai L."/>
            <person name="Eastwood N."/>
            <person name="Colbourne J.K."/>
            <person name="Zhou J."/>
            <person name="Mallon E."/>
            <person name="Orsini L."/>
        </authorList>
    </citation>
    <scope>NUCLEOTIDE SEQUENCE [LARGE SCALE GENOMIC DNA]</scope>
    <source>
        <strain evidence="2">LRV0_1</strain>
    </source>
</reference>
<keyword evidence="3" id="KW-1185">Reference proteome</keyword>
<proteinExistence type="predicted"/>
<evidence type="ECO:0000256" key="1">
    <source>
        <dbReference type="SAM" id="Phobius"/>
    </source>
</evidence>
<gene>
    <name evidence="2" type="ORF">OUZ56_006123</name>
</gene>